<dbReference type="GO" id="GO:0030170">
    <property type="term" value="F:pyridoxal phosphate binding"/>
    <property type="evidence" value="ECO:0007669"/>
    <property type="project" value="InterPro"/>
</dbReference>
<keyword evidence="8" id="KW-0032">Aminotransferase</keyword>
<accession>A0A2S6IK91</accession>
<dbReference type="PRINTS" id="PR00035">
    <property type="entry name" value="HTHGNTR"/>
</dbReference>
<evidence type="ECO:0000313" key="9">
    <source>
        <dbReference type="Proteomes" id="UP000239485"/>
    </source>
</evidence>
<evidence type="ECO:0000256" key="5">
    <source>
        <dbReference type="ARBA" id="ARBA00023163"/>
    </source>
</evidence>
<name>A0A2S6IK91_9ACTN</name>
<proteinExistence type="inferred from homology"/>
<evidence type="ECO:0000256" key="4">
    <source>
        <dbReference type="ARBA" id="ARBA00023125"/>
    </source>
</evidence>
<dbReference type="Gene3D" id="3.40.640.10">
    <property type="entry name" value="Type I PLP-dependent aspartate aminotransferase-like (Major domain)"/>
    <property type="match status" value="1"/>
</dbReference>
<keyword evidence="8" id="KW-0808">Transferase</keyword>
<dbReference type="GO" id="GO:0008483">
    <property type="term" value="F:transaminase activity"/>
    <property type="evidence" value="ECO:0007669"/>
    <property type="project" value="UniProtKB-KW"/>
</dbReference>
<dbReference type="PANTHER" id="PTHR46577">
    <property type="entry name" value="HTH-TYPE TRANSCRIPTIONAL REGULATORY PROTEIN GABR"/>
    <property type="match status" value="1"/>
</dbReference>
<dbReference type="Pfam" id="PF00392">
    <property type="entry name" value="GntR"/>
    <property type="match status" value="1"/>
</dbReference>
<dbReference type="SUPFAM" id="SSF46785">
    <property type="entry name" value="Winged helix' DNA-binding domain"/>
    <property type="match status" value="1"/>
</dbReference>
<dbReference type="InterPro" id="IPR051446">
    <property type="entry name" value="HTH_trans_reg/aminotransferase"/>
</dbReference>
<reference evidence="8 9" key="1">
    <citation type="submission" date="2018-02" db="EMBL/GenBank/DDBJ databases">
        <title>Genomic Encyclopedia of Archaeal and Bacterial Type Strains, Phase II (KMG-II): from individual species to whole genera.</title>
        <authorList>
            <person name="Goeker M."/>
        </authorList>
    </citation>
    <scope>NUCLEOTIDE SEQUENCE [LARGE SCALE GENOMIC DNA]</scope>
    <source>
        <strain evidence="8 9">DSM 22857</strain>
    </source>
</reference>
<dbReference type="PROSITE" id="PS50949">
    <property type="entry name" value="HTH_GNTR"/>
    <property type="match status" value="1"/>
</dbReference>
<organism evidence="8 9">
    <name type="scientific">Kineococcus xinjiangensis</name>
    <dbReference type="NCBI Taxonomy" id="512762"/>
    <lineage>
        <taxon>Bacteria</taxon>
        <taxon>Bacillati</taxon>
        <taxon>Actinomycetota</taxon>
        <taxon>Actinomycetes</taxon>
        <taxon>Kineosporiales</taxon>
        <taxon>Kineosporiaceae</taxon>
        <taxon>Kineococcus</taxon>
    </lineage>
</organism>
<evidence type="ECO:0000256" key="1">
    <source>
        <dbReference type="ARBA" id="ARBA00005384"/>
    </source>
</evidence>
<dbReference type="AlphaFoldDB" id="A0A2S6IK91"/>
<dbReference type="InterPro" id="IPR000524">
    <property type="entry name" value="Tscrpt_reg_HTH_GntR"/>
</dbReference>
<keyword evidence="3" id="KW-0805">Transcription regulation</keyword>
<dbReference type="Gene3D" id="1.10.10.10">
    <property type="entry name" value="Winged helix-like DNA-binding domain superfamily/Winged helix DNA-binding domain"/>
    <property type="match status" value="1"/>
</dbReference>
<comment type="caution">
    <text evidence="8">The sequence shown here is derived from an EMBL/GenBank/DDBJ whole genome shotgun (WGS) entry which is preliminary data.</text>
</comment>
<keyword evidence="5" id="KW-0804">Transcription</keyword>
<dbReference type="InterPro" id="IPR036390">
    <property type="entry name" value="WH_DNA-bd_sf"/>
</dbReference>
<feature type="domain" description="HTH gntR-type" evidence="7">
    <location>
        <begin position="35"/>
        <end position="103"/>
    </location>
</feature>
<dbReference type="RefSeq" id="WP_104432911.1">
    <property type="nucleotide sequence ID" value="NZ_PTJD01000007.1"/>
</dbReference>
<sequence length="528" mass="54848">MDVAPTGPLAQRGTGASAAGGADFLQLDAGGVPARGLADWLTGAVRDAVLDGRLAAGAALPATRALARDLGVSRGVVTEAYQRLADEGLVAGRVGAGTRVTGTRTSGTRATGTRRAARAAAGGGKPVAEPVPARSPGAPPVDGAALDLWPGVPDLSAFPRAAWLRAEREVLGRATARDLGYGDPRGSSRLRVELAAWLARTRGVRTAAADVVVVNGVAQALALLGQVLPRHGHERIAVEDPGSRGARDQVAHWGLHPVGVPVDADGLDVEALRRKHLRAVLVTPAHQFPTGVVLAPHRRRELLTWAQQVDGIVVEDDYDAEHRYDRRPVPALQAAAPELVAHTGSTSKTLAPGLRLGWLVVPQRLHADVVAAKHATDICSPVLPQLVLAELLATGALERHLRLVRRRQRQRRDALLAGLREHLPGVRVHGVPAGLHLVATLPGPASAHTGDAAARELHLAAALAAEGVRVQPLSMHRLTPGPAGLVLGYAATPPDLLREAARRIAVAVGRSAAPDGGTPPGNPPPPMT</sequence>
<evidence type="ECO:0000259" key="7">
    <source>
        <dbReference type="PROSITE" id="PS50949"/>
    </source>
</evidence>
<comment type="similarity">
    <text evidence="1">In the C-terminal section; belongs to the class-I pyridoxal-phosphate-dependent aminotransferase family.</text>
</comment>
<dbReference type="Pfam" id="PF00155">
    <property type="entry name" value="Aminotran_1_2"/>
    <property type="match status" value="1"/>
</dbReference>
<feature type="compositionally biased region" description="Low complexity" evidence="6">
    <location>
        <begin position="100"/>
        <end position="120"/>
    </location>
</feature>
<dbReference type="PANTHER" id="PTHR46577:SF1">
    <property type="entry name" value="HTH-TYPE TRANSCRIPTIONAL REGULATORY PROTEIN GABR"/>
    <property type="match status" value="1"/>
</dbReference>
<dbReference type="OrthoDB" id="594134at2"/>
<protein>
    <submittedName>
        <fullName evidence="8">GntR family transcriptional regulator/MocR family aminotransferase</fullName>
    </submittedName>
</protein>
<evidence type="ECO:0000313" key="8">
    <source>
        <dbReference type="EMBL" id="PPK94596.1"/>
    </source>
</evidence>
<keyword evidence="4" id="KW-0238">DNA-binding</keyword>
<dbReference type="InterPro" id="IPR015424">
    <property type="entry name" value="PyrdxlP-dep_Trfase"/>
</dbReference>
<evidence type="ECO:0000256" key="2">
    <source>
        <dbReference type="ARBA" id="ARBA00022898"/>
    </source>
</evidence>
<dbReference type="InterPro" id="IPR036388">
    <property type="entry name" value="WH-like_DNA-bd_sf"/>
</dbReference>
<dbReference type="SMART" id="SM00345">
    <property type="entry name" value="HTH_GNTR"/>
    <property type="match status" value="1"/>
</dbReference>
<evidence type="ECO:0000256" key="3">
    <source>
        <dbReference type="ARBA" id="ARBA00023015"/>
    </source>
</evidence>
<dbReference type="InterPro" id="IPR004839">
    <property type="entry name" value="Aminotransferase_I/II_large"/>
</dbReference>
<dbReference type="CDD" id="cd00609">
    <property type="entry name" value="AAT_like"/>
    <property type="match status" value="1"/>
</dbReference>
<gene>
    <name evidence="8" type="ORF">CLV92_10799</name>
</gene>
<evidence type="ECO:0000256" key="6">
    <source>
        <dbReference type="SAM" id="MobiDB-lite"/>
    </source>
</evidence>
<dbReference type="Proteomes" id="UP000239485">
    <property type="component" value="Unassembled WGS sequence"/>
</dbReference>
<dbReference type="GO" id="GO:0003700">
    <property type="term" value="F:DNA-binding transcription factor activity"/>
    <property type="evidence" value="ECO:0007669"/>
    <property type="project" value="InterPro"/>
</dbReference>
<feature type="region of interest" description="Disordered" evidence="6">
    <location>
        <begin position="100"/>
        <end position="138"/>
    </location>
</feature>
<keyword evidence="2" id="KW-0663">Pyridoxal phosphate</keyword>
<dbReference type="EMBL" id="PTJD01000007">
    <property type="protein sequence ID" value="PPK94596.1"/>
    <property type="molecule type" value="Genomic_DNA"/>
</dbReference>
<dbReference type="SUPFAM" id="SSF53383">
    <property type="entry name" value="PLP-dependent transferases"/>
    <property type="match status" value="1"/>
</dbReference>
<dbReference type="GO" id="GO:0003677">
    <property type="term" value="F:DNA binding"/>
    <property type="evidence" value="ECO:0007669"/>
    <property type="project" value="UniProtKB-KW"/>
</dbReference>
<dbReference type="CDD" id="cd07377">
    <property type="entry name" value="WHTH_GntR"/>
    <property type="match status" value="1"/>
</dbReference>
<dbReference type="InterPro" id="IPR015421">
    <property type="entry name" value="PyrdxlP-dep_Trfase_major"/>
</dbReference>
<keyword evidence="9" id="KW-1185">Reference proteome</keyword>